<organism evidence="5 6">
    <name type="scientific">Paludibacterium purpuratum</name>
    <dbReference type="NCBI Taxonomy" id="1144873"/>
    <lineage>
        <taxon>Bacteria</taxon>
        <taxon>Pseudomonadati</taxon>
        <taxon>Pseudomonadota</taxon>
        <taxon>Betaproteobacteria</taxon>
        <taxon>Neisseriales</taxon>
        <taxon>Chromobacteriaceae</taxon>
        <taxon>Paludibacterium</taxon>
    </lineage>
</organism>
<dbReference type="InterPro" id="IPR001000">
    <property type="entry name" value="GH10_dom"/>
</dbReference>
<accession>A0A4R7B4W6</accession>
<comment type="caution">
    <text evidence="5">The sequence shown here is derived from an EMBL/GenBank/DDBJ whole genome shotgun (WGS) entry which is preliminary data.</text>
</comment>
<dbReference type="AlphaFoldDB" id="A0A4R7B4W6"/>
<keyword evidence="6" id="KW-1185">Reference proteome</keyword>
<protein>
    <submittedName>
        <fullName evidence="5">Glycosyl hydrolase family 10</fullName>
    </submittedName>
</protein>
<dbReference type="RefSeq" id="WP_208108318.1">
    <property type="nucleotide sequence ID" value="NZ_SNZP01000009.1"/>
</dbReference>
<dbReference type="PANTHER" id="PTHR12631">
    <property type="entry name" value="ALPHA-L-IDURONIDASE"/>
    <property type="match status" value="1"/>
</dbReference>
<evidence type="ECO:0000256" key="3">
    <source>
        <dbReference type="ARBA" id="ARBA00023326"/>
    </source>
</evidence>
<evidence type="ECO:0000259" key="4">
    <source>
        <dbReference type="Pfam" id="PF00331"/>
    </source>
</evidence>
<dbReference type="EMBL" id="SNZP01000009">
    <property type="protein sequence ID" value="TDR77815.1"/>
    <property type="molecule type" value="Genomic_DNA"/>
</dbReference>
<gene>
    <name evidence="5" type="ORF">DFP86_10955</name>
</gene>
<keyword evidence="1 5" id="KW-0378">Hydrolase</keyword>
<evidence type="ECO:0000313" key="6">
    <source>
        <dbReference type="Proteomes" id="UP000295611"/>
    </source>
</evidence>
<dbReference type="Pfam" id="PF00331">
    <property type="entry name" value="Glyco_hydro_10"/>
    <property type="match status" value="1"/>
</dbReference>
<evidence type="ECO:0000256" key="1">
    <source>
        <dbReference type="ARBA" id="ARBA00022801"/>
    </source>
</evidence>
<sequence length="423" mass="46216">MPHVRTCLSLLGAGSLLLAGYADGDPFLGQHLLYLSSYAHIEAKAFDGVRIWGNAGTIWRDIEPVRGQFDFSRMDGLVAAAGARKLDVIHTLGQTPFWASSRPWEIGNMGFGAAAPPKNMNDWSDYVSQVVNRYRDRIGAYEVMNEPRVPEVVRAISPGFYSGSTAQLVEMTLRVQEAVRKNAPAAKVICPAMDGETGPARLQYFLALGGGKYCDVIGFHFYLAHQSVADYRSLLGRVRAAMKQNGIGDKPIWDTETGMMVAQSGYNVRPREPTGPLSVVYGDTEAARHMAKQVLAALQGGVARTYWFAHDSSSMGSTLPDKNTGELNALGVAYRTLRTWLGGTTLGVCTVGDALGDCSLMRGQQRYARIVWGEHDSRTSLMAGKVRRLALLDGSMRNVADLTSDDQPDTLSNHFQDPMLLVY</sequence>
<evidence type="ECO:0000256" key="2">
    <source>
        <dbReference type="ARBA" id="ARBA00023277"/>
    </source>
</evidence>
<reference evidence="5 6" key="1">
    <citation type="submission" date="2019-03" db="EMBL/GenBank/DDBJ databases">
        <title>Genomic Encyclopedia of Type Strains, Phase III (KMG-III): the genomes of soil and plant-associated and newly described type strains.</title>
        <authorList>
            <person name="Whitman W."/>
        </authorList>
    </citation>
    <scope>NUCLEOTIDE SEQUENCE [LARGE SCALE GENOMIC DNA]</scope>
    <source>
        <strain evidence="5 6">CECT 8976</strain>
    </source>
</reference>
<keyword evidence="2" id="KW-0119">Carbohydrate metabolism</keyword>
<dbReference type="GO" id="GO:0000272">
    <property type="term" value="P:polysaccharide catabolic process"/>
    <property type="evidence" value="ECO:0007669"/>
    <property type="project" value="UniProtKB-KW"/>
</dbReference>
<evidence type="ECO:0000313" key="5">
    <source>
        <dbReference type="EMBL" id="TDR77815.1"/>
    </source>
</evidence>
<dbReference type="InterPro" id="IPR051923">
    <property type="entry name" value="Glycosyl_Hydrolase_39"/>
</dbReference>
<dbReference type="InterPro" id="IPR017853">
    <property type="entry name" value="GH"/>
</dbReference>
<dbReference type="GO" id="GO:0004553">
    <property type="term" value="F:hydrolase activity, hydrolyzing O-glycosyl compounds"/>
    <property type="evidence" value="ECO:0007669"/>
    <property type="project" value="InterPro"/>
</dbReference>
<dbReference type="Gene3D" id="3.20.20.80">
    <property type="entry name" value="Glycosidases"/>
    <property type="match status" value="1"/>
</dbReference>
<dbReference type="SUPFAM" id="SSF51445">
    <property type="entry name" value="(Trans)glycosidases"/>
    <property type="match status" value="1"/>
</dbReference>
<proteinExistence type="predicted"/>
<dbReference type="PANTHER" id="PTHR12631:SF10">
    <property type="entry name" value="BETA-XYLOSIDASE-LIKE PROTEIN-RELATED"/>
    <property type="match status" value="1"/>
</dbReference>
<feature type="domain" description="GH10" evidence="4">
    <location>
        <begin position="58"/>
        <end position="151"/>
    </location>
</feature>
<keyword evidence="3" id="KW-0624">Polysaccharide degradation</keyword>
<dbReference type="Proteomes" id="UP000295611">
    <property type="component" value="Unassembled WGS sequence"/>
</dbReference>
<name>A0A4R7B4W6_9NEIS</name>